<feature type="transmembrane region" description="Helical" evidence="8">
    <location>
        <begin position="163"/>
        <end position="184"/>
    </location>
</feature>
<feature type="transmembrane region" description="Helical" evidence="8">
    <location>
        <begin position="138"/>
        <end position="157"/>
    </location>
</feature>
<dbReference type="PRINTS" id="PR00783">
    <property type="entry name" value="MINTRINSICP"/>
</dbReference>
<keyword evidence="5 8" id="KW-1133">Transmembrane helix</keyword>
<keyword evidence="6 8" id="KW-0472">Membrane</keyword>
<evidence type="ECO:0000256" key="4">
    <source>
        <dbReference type="ARBA" id="ARBA00022692"/>
    </source>
</evidence>
<dbReference type="GO" id="GO:0015254">
    <property type="term" value="F:glycerol channel activity"/>
    <property type="evidence" value="ECO:0007669"/>
    <property type="project" value="TreeGrafter"/>
</dbReference>
<feature type="transmembrane region" description="Helical" evidence="8">
    <location>
        <begin position="6"/>
        <end position="27"/>
    </location>
</feature>
<dbReference type="PROSITE" id="PS00221">
    <property type="entry name" value="MIP"/>
    <property type="match status" value="1"/>
</dbReference>
<dbReference type="Gene3D" id="1.20.1080.10">
    <property type="entry name" value="Glycerol uptake facilitator protein"/>
    <property type="match status" value="1"/>
</dbReference>
<dbReference type="GO" id="GO:0005886">
    <property type="term" value="C:plasma membrane"/>
    <property type="evidence" value="ECO:0007669"/>
    <property type="project" value="TreeGrafter"/>
</dbReference>
<feature type="transmembrane region" description="Helical" evidence="8">
    <location>
        <begin position="238"/>
        <end position="258"/>
    </location>
</feature>
<proteinExistence type="inferred from homology"/>
<dbReference type="InterPro" id="IPR023271">
    <property type="entry name" value="Aquaporin-like"/>
</dbReference>
<dbReference type="NCBIfam" id="TIGR00861">
    <property type="entry name" value="MIP"/>
    <property type="match status" value="1"/>
</dbReference>
<dbReference type="SUPFAM" id="SSF81338">
    <property type="entry name" value="Aquaporin-like"/>
    <property type="match status" value="1"/>
</dbReference>
<dbReference type="InterPro" id="IPR022357">
    <property type="entry name" value="MIP_CS"/>
</dbReference>
<evidence type="ECO:0000256" key="2">
    <source>
        <dbReference type="ARBA" id="ARBA00006175"/>
    </source>
</evidence>
<evidence type="ECO:0000256" key="5">
    <source>
        <dbReference type="ARBA" id="ARBA00022989"/>
    </source>
</evidence>
<dbReference type="AlphaFoldDB" id="A0AAE3QRU6"/>
<feature type="transmembrane region" description="Helical" evidence="8">
    <location>
        <begin position="211"/>
        <end position="232"/>
    </location>
</feature>
<dbReference type="EMBL" id="JASJOS010000013">
    <property type="protein sequence ID" value="MDJ1484170.1"/>
    <property type="molecule type" value="Genomic_DNA"/>
</dbReference>
<comment type="similarity">
    <text evidence="2 7">Belongs to the MIP/aquaporin (TC 1.A.8) family.</text>
</comment>
<sequence length="261" mass="27558">MTPFLAELTGTMLLIILGGGVVAGVLLKDSKAENSGWLVISFAWGFAVAFGVYLAGQISGAHLNPAVTISLASSGQFAWKDVPMYLLGQLIGAMLGAVVVWLHYLPHWSHTDNASLKLAVFATGPAIRKPFSNLLSEIIGTMILMIGLTAIGANKFADGINPLIVGFLIVAIGLSLGGTTGYAINPVRDFGPRLMHFLLPIAGKGNSDWGYAWIPVVGPLIGGVLGVHLYKAVFADMFSIWLGVSGIVTLIVIVLAYIKER</sequence>
<dbReference type="InterPro" id="IPR000425">
    <property type="entry name" value="MIP"/>
</dbReference>
<comment type="caution">
    <text evidence="9">The sequence shown here is derived from an EMBL/GenBank/DDBJ whole genome shotgun (WGS) entry which is preliminary data.</text>
</comment>
<comment type="subcellular location">
    <subcellularLocation>
        <location evidence="1">Membrane</location>
        <topology evidence="1">Multi-pass membrane protein</topology>
    </subcellularLocation>
</comment>
<feature type="transmembrane region" description="Helical" evidence="8">
    <location>
        <begin position="36"/>
        <end position="55"/>
    </location>
</feature>
<gene>
    <name evidence="9" type="ORF">QNI16_26970</name>
</gene>
<dbReference type="PANTHER" id="PTHR43829">
    <property type="entry name" value="AQUAPORIN OR AQUAGLYCEROPORIN RELATED"/>
    <property type="match status" value="1"/>
</dbReference>
<dbReference type="PANTHER" id="PTHR43829:SF9">
    <property type="entry name" value="AQUAPORIN-9"/>
    <property type="match status" value="1"/>
</dbReference>
<evidence type="ECO:0000256" key="3">
    <source>
        <dbReference type="ARBA" id="ARBA00022448"/>
    </source>
</evidence>
<evidence type="ECO:0000313" key="10">
    <source>
        <dbReference type="Proteomes" id="UP001241110"/>
    </source>
</evidence>
<name>A0AAE3QRU6_9BACT</name>
<evidence type="ECO:0000256" key="6">
    <source>
        <dbReference type="ARBA" id="ARBA00023136"/>
    </source>
</evidence>
<dbReference type="RefSeq" id="WP_313985103.1">
    <property type="nucleotide sequence ID" value="NZ_JASJOS010000013.1"/>
</dbReference>
<accession>A0AAE3QRU6</accession>
<feature type="transmembrane region" description="Helical" evidence="8">
    <location>
        <begin position="84"/>
        <end position="105"/>
    </location>
</feature>
<reference evidence="9" key="1">
    <citation type="submission" date="2023-05" db="EMBL/GenBank/DDBJ databases">
        <authorList>
            <person name="Zhang X."/>
        </authorList>
    </citation>
    <scope>NUCLEOTIDE SEQUENCE</scope>
    <source>
        <strain evidence="9">YF14B1</strain>
    </source>
</reference>
<evidence type="ECO:0000313" key="9">
    <source>
        <dbReference type="EMBL" id="MDJ1484170.1"/>
    </source>
</evidence>
<evidence type="ECO:0000256" key="8">
    <source>
        <dbReference type="SAM" id="Phobius"/>
    </source>
</evidence>
<organism evidence="9 10">
    <name type="scientific">Xanthocytophaga flava</name>
    <dbReference type="NCBI Taxonomy" id="3048013"/>
    <lineage>
        <taxon>Bacteria</taxon>
        <taxon>Pseudomonadati</taxon>
        <taxon>Bacteroidota</taxon>
        <taxon>Cytophagia</taxon>
        <taxon>Cytophagales</taxon>
        <taxon>Rhodocytophagaceae</taxon>
        <taxon>Xanthocytophaga</taxon>
    </lineage>
</organism>
<protein>
    <submittedName>
        <fullName evidence="9">MIP/aquaporin family protein</fullName>
    </submittedName>
</protein>
<evidence type="ECO:0000256" key="7">
    <source>
        <dbReference type="RuleBase" id="RU000477"/>
    </source>
</evidence>
<evidence type="ECO:0000256" key="1">
    <source>
        <dbReference type="ARBA" id="ARBA00004141"/>
    </source>
</evidence>
<keyword evidence="3 7" id="KW-0813">Transport</keyword>
<keyword evidence="4 7" id="KW-0812">Transmembrane</keyword>
<dbReference type="Proteomes" id="UP001241110">
    <property type="component" value="Unassembled WGS sequence"/>
</dbReference>
<dbReference type="InterPro" id="IPR050363">
    <property type="entry name" value="MIP/Aquaporin"/>
</dbReference>
<dbReference type="Pfam" id="PF00230">
    <property type="entry name" value="MIP"/>
    <property type="match status" value="1"/>
</dbReference>